<feature type="domain" description="Thiamine pyrophosphate enzyme central" evidence="10">
    <location>
        <begin position="205"/>
        <end position="322"/>
    </location>
</feature>
<evidence type="ECO:0000259" key="10">
    <source>
        <dbReference type="Pfam" id="PF00205"/>
    </source>
</evidence>
<evidence type="ECO:0000256" key="7">
    <source>
        <dbReference type="ARBA" id="ARBA00023052"/>
    </source>
</evidence>
<keyword evidence="5" id="KW-0210">Decarboxylase</keyword>
<protein>
    <submittedName>
        <fullName evidence="13">Indolepyruvate decarboxylase</fullName>
        <ecNumber evidence="13">4.1.1.74</ecNumber>
    </submittedName>
</protein>
<keyword evidence="8 13" id="KW-0456">Lyase</keyword>
<dbReference type="RefSeq" id="WP_310278286.1">
    <property type="nucleotide sequence ID" value="NZ_JAVDWR010000006.1"/>
</dbReference>
<evidence type="ECO:0000313" key="14">
    <source>
        <dbReference type="Proteomes" id="UP001257909"/>
    </source>
</evidence>
<evidence type="ECO:0000256" key="1">
    <source>
        <dbReference type="ARBA" id="ARBA00001920"/>
    </source>
</evidence>
<comment type="caution">
    <text evidence="13">The sequence shown here is derived from an EMBL/GenBank/DDBJ whole genome shotgun (WGS) entry which is preliminary data.</text>
</comment>
<accession>A0ABU1W050</accession>
<evidence type="ECO:0000256" key="3">
    <source>
        <dbReference type="ARBA" id="ARBA00007812"/>
    </source>
</evidence>
<comment type="similarity">
    <text evidence="3 9">Belongs to the TPP enzyme family.</text>
</comment>
<dbReference type="PIRSF" id="PIRSF036565">
    <property type="entry name" value="Pyruvt_ip_decrb"/>
    <property type="match status" value="1"/>
</dbReference>
<feature type="domain" description="Thiamine pyrophosphate enzyme N-terminal TPP-binding" evidence="12">
    <location>
        <begin position="8"/>
        <end position="111"/>
    </location>
</feature>
<keyword evidence="14" id="KW-1185">Reference proteome</keyword>
<dbReference type="InterPro" id="IPR047213">
    <property type="entry name" value="TPP_PYR_PDC_IPDC-like"/>
</dbReference>
<dbReference type="PANTHER" id="PTHR43452:SF30">
    <property type="entry name" value="PYRUVATE DECARBOXYLASE ISOZYME 1-RELATED"/>
    <property type="match status" value="1"/>
</dbReference>
<evidence type="ECO:0000256" key="9">
    <source>
        <dbReference type="RuleBase" id="RU362132"/>
    </source>
</evidence>
<comment type="cofactor">
    <cofactor evidence="2">
        <name>thiamine diphosphate</name>
        <dbReference type="ChEBI" id="CHEBI:58937"/>
    </cofactor>
</comment>
<evidence type="ECO:0000256" key="6">
    <source>
        <dbReference type="ARBA" id="ARBA00022842"/>
    </source>
</evidence>
<keyword evidence="4" id="KW-0479">Metal-binding</keyword>
<dbReference type="Pfam" id="PF02776">
    <property type="entry name" value="TPP_enzyme_N"/>
    <property type="match status" value="1"/>
</dbReference>
<keyword evidence="7 9" id="KW-0786">Thiamine pyrophosphate</keyword>
<dbReference type="InterPro" id="IPR029035">
    <property type="entry name" value="DHS-like_NAD/FAD-binding_dom"/>
</dbReference>
<evidence type="ECO:0000313" key="13">
    <source>
        <dbReference type="EMBL" id="MDR7121336.1"/>
    </source>
</evidence>
<name>A0ABU1W050_9GAMM</name>
<dbReference type="SUPFAM" id="SSF52467">
    <property type="entry name" value="DHS-like NAD/FAD-binding domain"/>
    <property type="match status" value="1"/>
</dbReference>
<organism evidence="13 14">
    <name type="scientific">Rheinheimera soli</name>
    <dbReference type="NCBI Taxonomy" id="443616"/>
    <lineage>
        <taxon>Bacteria</taxon>
        <taxon>Pseudomonadati</taxon>
        <taxon>Pseudomonadota</taxon>
        <taxon>Gammaproteobacteria</taxon>
        <taxon>Chromatiales</taxon>
        <taxon>Chromatiaceae</taxon>
        <taxon>Rheinheimera</taxon>
    </lineage>
</organism>
<evidence type="ECO:0000259" key="11">
    <source>
        <dbReference type="Pfam" id="PF02775"/>
    </source>
</evidence>
<dbReference type="InterPro" id="IPR012001">
    <property type="entry name" value="Thiamin_PyroP_enz_TPP-bd_dom"/>
</dbReference>
<sequence>MSSINSFTVADYLLTRLHQLGLRKVFQVPGDYVANFMDALEQFDGVEAVGDLTELGAGYAADGYARLTGIGAVSVQFGVGTFSVLNAIAGSYVERNPVVVITASPSTGNRKTIKETGVLFHHSTGDLLADSKVFANVTVAAEVLSDPSDAWQQIDKALTLAITFRRPIYLEAWQDVWGLACEKPEGELKALPLISEEGALKAILADTLKLLNSARQPLVLLGVEINRFGLQDAVLDLLKTSGLPYSTTSLAKTVISENEGFFIGTYADGASFPATVDYVEKADAVLALGVIFTDDYLTMLSTQFDQMIVVNNDETSRLGQAYYHQVFLADFILQLTDEIKKSSLYPRQNSVLPLLPPQPQITPALLQQDLSYQNFFDLFYGYLLQHQLQDKITLILGESSSLYMSARLYGLPQDSFIADAAWGSLGHETGCVTGIAYASDKRAMAIAGDGGFMMMCQCLSTISRHQLNSVVFVISNKVYAIEQSFVDICAFAKGGHFAPFDLLPTWDYHSLAKAFAVEGYRVQSGEELLQALEQIMTLKDKPALVEVVIPSQDLAPAMAGLVKSITGHTVEQCAIPT</sequence>
<dbReference type="Pfam" id="PF02775">
    <property type="entry name" value="TPP_enzyme_C"/>
    <property type="match status" value="1"/>
</dbReference>
<reference evidence="13 14" key="1">
    <citation type="submission" date="2023-07" db="EMBL/GenBank/DDBJ databases">
        <title>Sorghum-associated microbial communities from plants grown in Nebraska, USA.</title>
        <authorList>
            <person name="Schachtman D."/>
        </authorList>
    </citation>
    <scope>NUCLEOTIDE SEQUENCE [LARGE SCALE GENOMIC DNA]</scope>
    <source>
        <strain evidence="13 14">4138</strain>
    </source>
</reference>
<dbReference type="Pfam" id="PF00205">
    <property type="entry name" value="TPP_enzyme_M"/>
    <property type="match status" value="1"/>
</dbReference>
<evidence type="ECO:0000256" key="8">
    <source>
        <dbReference type="ARBA" id="ARBA00023239"/>
    </source>
</evidence>
<dbReference type="Gene3D" id="3.40.50.1220">
    <property type="entry name" value="TPP-binding domain"/>
    <property type="match status" value="1"/>
</dbReference>
<dbReference type="InterPro" id="IPR012000">
    <property type="entry name" value="Thiamin_PyroP_enz_cen_dom"/>
</dbReference>
<comment type="cofactor">
    <cofactor evidence="1">
        <name>a metal cation</name>
        <dbReference type="ChEBI" id="CHEBI:25213"/>
    </cofactor>
</comment>
<dbReference type="InterPro" id="IPR011766">
    <property type="entry name" value="TPP_enzyme_TPP-bd"/>
</dbReference>
<keyword evidence="6" id="KW-0460">Magnesium</keyword>
<dbReference type="SUPFAM" id="SSF52518">
    <property type="entry name" value="Thiamin diphosphate-binding fold (THDP-binding)"/>
    <property type="match status" value="2"/>
</dbReference>
<dbReference type="Proteomes" id="UP001257909">
    <property type="component" value="Unassembled WGS sequence"/>
</dbReference>
<dbReference type="GO" id="GO:0047434">
    <property type="term" value="F:indolepyruvate decarboxylase activity"/>
    <property type="evidence" value="ECO:0007669"/>
    <property type="project" value="UniProtKB-EC"/>
</dbReference>
<gene>
    <name evidence="13" type="ORF">J2W69_002278</name>
</gene>
<evidence type="ECO:0000256" key="5">
    <source>
        <dbReference type="ARBA" id="ARBA00022793"/>
    </source>
</evidence>
<dbReference type="InterPro" id="IPR029061">
    <property type="entry name" value="THDP-binding"/>
</dbReference>
<dbReference type="InterPro" id="IPR012110">
    <property type="entry name" value="PDC/IPDC-like"/>
</dbReference>
<dbReference type="Gene3D" id="3.40.50.970">
    <property type="match status" value="2"/>
</dbReference>
<feature type="domain" description="Thiamine pyrophosphate enzyme TPP-binding" evidence="11">
    <location>
        <begin position="406"/>
        <end position="547"/>
    </location>
</feature>
<dbReference type="EMBL" id="JAVDWR010000006">
    <property type="protein sequence ID" value="MDR7121336.1"/>
    <property type="molecule type" value="Genomic_DNA"/>
</dbReference>
<evidence type="ECO:0000256" key="2">
    <source>
        <dbReference type="ARBA" id="ARBA00001964"/>
    </source>
</evidence>
<dbReference type="PANTHER" id="PTHR43452">
    <property type="entry name" value="PYRUVATE DECARBOXYLASE"/>
    <property type="match status" value="1"/>
</dbReference>
<dbReference type="EC" id="4.1.1.74" evidence="13"/>
<proteinExistence type="inferred from homology"/>
<dbReference type="CDD" id="cd07038">
    <property type="entry name" value="TPP_PYR_PDC_IPDC_like"/>
    <property type="match status" value="1"/>
</dbReference>
<evidence type="ECO:0000259" key="12">
    <source>
        <dbReference type="Pfam" id="PF02776"/>
    </source>
</evidence>
<evidence type="ECO:0000256" key="4">
    <source>
        <dbReference type="ARBA" id="ARBA00022723"/>
    </source>
</evidence>